<comment type="function">
    <text evidence="9">Catalyzes the NADPH-dependent rearrangement and reduction of 1-deoxy-D-xylulose-5-phosphate (DXP) to 2-C-methyl-D-erythritol 4-phosphate (MEP).</text>
</comment>
<dbReference type="NCBIfam" id="NF009114">
    <property type="entry name" value="PRK12464.1"/>
    <property type="match status" value="1"/>
</dbReference>
<dbReference type="Pfam" id="PF13288">
    <property type="entry name" value="DXPR_C"/>
    <property type="match status" value="1"/>
</dbReference>
<keyword evidence="5 9" id="KW-0560">Oxidoreductase</keyword>
<dbReference type="HAMAP" id="MF_00183">
    <property type="entry name" value="DXP_reductoisom"/>
    <property type="match status" value="1"/>
</dbReference>
<keyword evidence="6 9" id="KW-0464">Manganese</keyword>
<feature type="binding site" evidence="9">
    <location>
        <position position="173"/>
    </location>
    <ligand>
        <name>1-deoxy-D-xylulose 5-phosphate</name>
        <dbReference type="ChEBI" id="CHEBI:57792"/>
    </ligand>
</feature>
<organism evidence="13 14">
    <name type="scientific">Candidatus Polarisedimenticola svalbardensis</name>
    <dbReference type="NCBI Taxonomy" id="2886004"/>
    <lineage>
        <taxon>Bacteria</taxon>
        <taxon>Pseudomonadati</taxon>
        <taxon>Acidobacteriota</taxon>
        <taxon>Candidatus Polarisedimenticolia</taxon>
        <taxon>Candidatus Polarisedimenticolales</taxon>
        <taxon>Candidatus Polarisedimenticolaceae</taxon>
        <taxon>Candidatus Polarisedimenticola</taxon>
    </lineage>
</organism>
<evidence type="ECO:0000256" key="2">
    <source>
        <dbReference type="ARBA" id="ARBA00006825"/>
    </source>
</evidence>
<dbReference type="Pfam" id="PF08436">
    <property type="entry name" value="DXP_redisom_C"/>
    <property type="match status" value="1"/>
</dbReference>
<evidence type="ECO:0000313" key="13">
    <source>
        <dbReference type="EMBL" id="MBD3868254.1"/>
    </source>
</evidence>
<feature type="binding site" evidence="9">
    <location>
        <position position="196"/>
    </location>
    <ligand>
        <name>1-deoxy-D-xylulose 5-phosphate</name>
        <dbReference type="ChEBI" id="CHEBI:57792"/>
    </ligand>
</feature>
<dbReference type="SUPFAM" id="SSF69055">
    <property type="entry name" value="1-deoxy-D-xylulose-5-phosphate reductoisomerase, C-terminal domain"/>
    <property type="match status" value="1"/>
</dbReference>
<reference evidence="13 14" key="1">
    <citation type="submission" date="2020-08" db="EMBL/GenBank/DDBJ databases">
        <title>Acidobacteriota in marine sediments use diverse sulfur dissimilation pathways.</title>
        <authorList>
            <person name="Wasmund K."/>
        </authorList>
    </citation>
    <scope>NUCLEOTIDE SEQUENCE [LARGE SCALE GENOMIC DNA]</scope>
    <source>
        <strain evidence="13">MAG AM4</strain>
    </source>
</reference>
<comment type="catalytic activity">
    <reaction evidence="8">
        <text>2-C-methyl-D-erythritol 4-phosphate + NADP(+) = 1-deoxy-D-xylulose 5-phosphate + NADPH + H(+)</text>
        <dbReference type="Rhea" id="RHEA:13717"/>
        <dbReference type="ChEBI" id="CHEBI:15378"/>
        <dbReference type="ChEBI" id="CHEBI:57783"/>
        <dbReference type="ChEBI" id="CHEBI:57792"/>
        <dbReference type="ChEBI" id="CHEBI:58262"/>
        <dbReference type="ChEBI" id="CHEBI:58349"/>
        <dbReference type="EC" id="1.1.1.267"/>
    </reaction>
    <physiologicalReaction direction="right-to-left" evidence="8">
        <dbReference type="Rhea" id="RHEA:13719"/>
    </physiologicalReaction>
</comment>
<feature type="binding site" evidence="9">
    <location>
        <position position="12"/>
    </location>
    <ligand>
        <name>NADPH</name>
        <dbReference type="ChEBI" id="CHEBI:57783"/>
    </ligand>
</feature>
<feature type="binding site" evidence="9">
    <location>
        <position position="38"/>
    </location>
    <ligand>
        <name>NADPH</name>
        <dbReference type="ChEBI" id="CHEBI:57783"/>
    </ligand>
</feature>
<feature type="binding site" evidence="9">
    <location>
        <position position="123"/>
    </location>
    <ligand>
        <name>NADPH</name>
        <dbReference type="ChEBI" id="CHEBI:57783"/>
    </ligand>
</feature>
<evidence type="ECO:0000259" key="11">
    <source>
        <dbReference type="Pfam" id="PF08436"/>
    </source>
</evidence>
<dbReference type="UniPathway" id="UPA00056">
    <property type="reaction ID" value="UER00092"/>
</dbReference>
<dbReference type="GO" id="GO:0070402">
    <property type="term" value="F:NADPH binding"/>
    <property type="evidence" value="ECO:0007669"/>
    <property type="project" value="InterPro"/>
</dbReference>
<evidence type="ECO:0000256" key="9">
    <source>
        <dbReference type="HAMAP-Rule" id="MF_00183"/>
    </source>
</evidence>
<keyword evidence="3 9" id="KW-0479">Metal-binding</keyword>
<dbReference type="SUPFAM" id="SSF51735">
    <property type="entry name" value="NAD(P)-binding Rossmann-fold domains"/>
    <property type="match status" value="1"/>
</dbReference>
<evidence type="ECO:0000256" key="8">
    <source>
        <dbReference type="ARBA" id="ARBA00048543"/>
    </source>
</evidence>
<dbReference type="GO" id="GO:0051484">
    <property type="term" value="P:isopentenyl diphosphate biosynthetic process, methylerythritol 4-phosphate pathway involved in terpenoid biosynthetic process"/>
    <property type="evidence" value="ECO:0007669"/>
    <property type="project" value="TreeGrafter"/>
</dbReference>
<dbReference type="GO" id="GO:0030604">
    <property type="term" value="F:1-deoxy-D-xylulose-5-phosphate reductoisomerase activity"/>
    <property type="evidence" value="ECO:0007669"/>
    <property type="project" value="UniProtKB-UniRule"/>
</dbReference>
<dbReference type="InterPro" id="IPR003821">
    <property type="entry name" value="DXP_reductoisomerase"/>
</dbReference>
<evidence type="ECO:0000313" key="14">
    <source>
        <dbReference type="Proteomes" id="UP000648239"/>
    </source>
</evidence>
<feature type="binding site" evidence="9">
    <location>
        <position position="218"/>
    </location>
    <ligand>
        <name>1-deoxy-D-xylulose 5-phosphate</name>
        <dbReference type="ChEBI" id="CHEBI:57792"/>
    </ligand>
</feature>
<feature type="binding site" evidence="9">
    <location>
        <position position="121"/>
    </location>
    <ligand>
        <name>NADPH</name>
        <dbReference type="ChEBI" id="CHEBI:57783"/>
    </ligand>
</feature>
<dbReference type="InterPro" id="IPR013644">
    <property type="entry name" value="DXP_reductoisomerase_C"/>
</dbReference>
<dbReference type="InterPro" id="IPR036291">
    <property type="entry name" value="NAD(P)-bd_dom_sf"/>
</dbReference>
<feature type="domain" description="DXP reductoisomerase C-terminal" evidence="12">
    <location>
        <begin position="258"/>
        <end position="374"/>
    </location>
</feature>
<evidence type="ECO:0000259" key="12">
    <source>
        <dbReference type="Pfam" id="PF13288"/>
    </source>
</evidence>
<dbReference type="Gene3D" id="1.10.1740.10">
    <property type="match status" value="1"/>
</dbReference>
<dbReference type="InterPro" id="IPR036169">
    <property type="entry name" value="DXPR_C_sf"/>
</dbReference>
<sequence>MKRLSILGSTGSIGTNTLAVVDHAVGEYRIAALAAGRNLDLLERQVAAYKPDLVCTADGETAAEAKRRFGDSCRIVHGKEGILEAAAGSGADLVVCGLVGAVGLPSAHAALQQGIDLALANKEALVVGGEFMTAAAARSGAAILPVDSEHNAIHQCLRGEDDGEVRNLWLTASGGPFRDTPASLLDAVTVEQALRHPTWKMGPKITIDSATLMNKGLEVIEARWLFDMPAGQIKVVVHPQSVIHSMVEFVDGSFKAQLGATDMRHPIQYALTWPRRVEGPLPPFNPVGAGPLTFDSPDTDRFPCLALAYQAVEAGGTSTAVLNAANEVAVQAFLDGRAGFTDIPAIISETLGRSSCASVGSLQELLALDQDVRRTALDIAGERSRSC</sequence>
<dbReference type="GO" id="GO:0030145">
    <property type="term" value="F:manganese ion binding"/>
    <property type="evidence" value="ECO:0007669"/>
    <property type="project" value="TreeGrafter"/>
</dbReference>
<protein>
    <recommendedName>
        <fullName evidence="9">1-deoxy-D-xylulose 5-phosphate reductoisomerase</fullName>
        <shortName evidence="9">DXP reductoisomerase</shortName>
        <ecNumber evidence="9">1.1.1.267</ecNumber>
    </recommendedName>
    <alternativeName>
        <fullName evidence="9">1-deoxyxylulose-5-phosphate reductoisomerase</fullName>
    </alternativeName>
    <alternativeName>
        <fullName evidence="9">2-C-methyl-D-erythritol 4-phosphate synthase</fullName>
    </alternativeName>
</protein>
<evidence type="ECO:0000256" key="6">
    <source>
        <dbReference type="ARBA" id="ARBA00023211"/>
    </source>
</evidence>
<evidence type="ECO:0000259" key="10">
    <source>
        <dbReference type="Pfam" id="PF02670"/>
    </source>
</evidence>
<accession>A0A8J6Y2Z6</accession>
<comment type="similarity">
    <text evidence="2 9">Belongs to the DXR family.</text>
</comment>
<feature type="binding site" evidence="9">
    <location>
        <position position="202"/>
    </location>
    <ligand>
        <name>NADPH</name>
        <dbReference type="ChEBI" id="CHEBI:57783"/>
    </ligand>
</feature>
<feature type="binding site" evidence="9">
    <location>
        <position position="10"/>
    </location>
    <ligand>
        <name>NADPH</name>
        <dbReference type="ChEBI" id="CHEBI:57783"/>
    </ligand>
</feature>
<gene>
    <name evidence="9" type="primary">dxr</name>
    <name evidence="13" type="ORF">IFK94_09010</name>
</gene>
<feature type="binding site" evidence="9">
    <location>
        <position position="37"/>
    </location>
    <ligand>
        <name>NADPH</name>
        <dbReference type="ChEBI" id="CHEBI:57783"/>
    </ligand>
</feature>
<feature type="binding site" evidence="9">
    <location>
        <position position="215"/>
    </location>
    <ligand>
        <name>1-deoxy-D-xylulose 5-phosphate</name>
        <dbReference type="ChEBI" id="CHEBI:57792"/>
    </ligand>
</feature>
<evidence type="ECO:0000256" key="3">
    <source>
        <dbReference type="ARBA" id="ARBA00022723"/>
    </source>
</evidence>
<keyword evidence="7 9" id="KW-0414">Isoprene biosynthesis</keyword>
<feature type="binding site" evidence="9">
    <location>
        <position position="149"/>
    </location>
    <ligand>
        <name>1-deoxy-D-xylulose 5-phosphate</name>
        <dbReference type="ChEBI" id="CHEBI:57792"/>
    </ligand>
</feature>
<feature type="binding site" evidence="9">
    <location>
        <position position="13"/>
    </location>
    <ligand>
        <name>NADPH</name>
        <dbReference type="ChEBI" id="CHEBI:57783"/>
    </ligand>
</feature>
<feature type="binding site" evidence="9">
    <location>
        <position position="209"/>
    </location>
    <ligand>
        <name>1-deoxy-D-xylulose 5-phosphate</name>
        <dbReference type="ChEBI" id="CHEBI:57792"/>
    </ligand>
</feature>
<feature type="domain" description="1-deoxy-D-xylulose 5-phosphate reductoisomerase C-terminal" evidence="11">
    <location>
        <begin position="143"/>
        <end position="226"/>
    </location>
</feature>
<feature type="binding site" evidence="9">
    <location>
        <position position="149"/>
    </location>
    <ligand>
        <name>Mn(2+)</name>
        <dbReference type="ChEBI" id="CHEBI:29035"/>
    </ligand>
</feature>
<feature type="binding site" evidence="9">
    <location>
        <position position="147"/>
    </location>
    <ligand>
        <name>Mn(2+)</name>
        <dbReference type="ChEBI" id="CHEBI:29035"/>
    </ligand>
</feature>
<comment type="pathway">
    <text evidence="1 9">Isoprenoid biosynthesis; isopentenyl diphosphate biosynthesis via DXP pathway; isopentenyl diphosphate from 1-deoxy-D-xylulose 5-phosphate: step 1/6.</text>
</comment>
<evidence type="ECO:0000256" key="5">
    <source>
        <dbReference type="ARBA" id="ARBA00023002"/>
    </source>
</evidence>
<comment type="caution">
    <text evidence="13">The sequence shown here is derived from an EMBL/GenBank/DDBJ whole genome shotgun (WGS) entry which is preliminary data.</text>
</comment>
<evidence type="ECO:0000256" key="7">
    <source>
        <dbReference type="ARBA" id="ARBA00023229"/>
    </source>
</evidence>
<feature type="binding site" evidence="9">
    <location>
        <position position="148"/>
    </location>
    <ligand>
        <name>1-deoxy-D-xylulose 5-phosphate</name>
        <dbReference type="ChEBI" id="CHEBI:57792"/>
    </ligand>
</feature>
<dbReference type="EC" id="1.1.1.267" evidence="9"/>
<dbReference type="AlphaFoldDB" id="A0A8J6Y2Z6"/>
<feature type="binding site" evidence="9">
    <location>
        <position position="11"/>
    </location>
    <ligand>
        <name>NADPH</name>
        <dbReference type="ChEBI" id="CHEBI:57783"/>
    </ligand>
</feature>
<name>A0A8J6Y2Z6_9BACT</name>
<feature type="domain" description="1-deoxy-D-xylulose 5-phosphate reductoisomerase N-terminal" evidence="10">
    <location>
        <begin position="4"/>
        <end position="129"/>
    </location>
</feature>
<dbReference type="PANTHER" id="PTHR30525:SF0">
    <property type="entry name" value="1-DEOXY-D-XYLULOSE 5-PHOSPHATE REDUCTOISOMERASE, CHLOROPLASTIC"/>
    <property type="match status" value="1"/>
</dbReference>
<feature type="binding site" evidence="9">
    <location>
        <position position="214"/>
    </location>
    <ligand>
        <name>1-deoxy-D-xylulose 5-phosphate</name>
        <dbReference type="ChEBI" id="CHEBI:57792"/>
    </ligand>
</feature>
<evidence type="ECO:0000256" key="1">
    <source>
        <dbReference type="ARBA" id="ARBA00005094"/>
    </source>
</evidence>
<dbReference type="Pfam" id="PF02670">
    <property type="entry name" value="DXP_reductoisom"/>
    <property type="match status" value="1"/>
</dbReference>
<feature type="binding site" evidence="9">
    <location>
        <position position="36"/>
    </location>
    <ligand>
        <name>NADPH</name>
        <dbReference type="ChEBI" id="CHEBI:57783"/>
    </ligand>
</feature>
<evidence type="ECO:0000256" key="4">
    <source>
        <dbReference type="ARBA" id="ARBA00022857"/>
    </source>
</evidence>
<keyword evidence="4 9" id="KW-0521">NADP</keyword>
<dbReference type="EMBL" id="JACXWD010000026">
    <property type="protein sequence ID" value="MBD3868254.1"/>
    <property type="molecule type" value="Genomic_DNA"/>
</dbReference>
<dbReference type="InterPro" id="IPR026877">
    <property type="entry name" value="DXPR_C"/>
</dbReference>
<keyword evidence="9" id="KW-0460">Magnesium</keyword>
<dbReference type="Proteomes" id="UP000648239">
    <property type="component" value="Unassembled WGS sequence"/>
</dbReference>
<dbReference type="Gene3D" id="3.40.50.720">
    <property type="entry name" value="NAD(P)-binding Rossmann-like Domain"/>
    <property type="match status" value="1"/>
</dbReference>
<proteinExistence type="inferred from homology"/>
<dbReference type="PIRSF" id="PIRSF006205">
    <property type="entry name" value="Dxp_reductismrs"/>
    <property type="match status" value="1"/>
</dbReference>
<dbReference type="FunFam" id="3.40.50.720:FF:000045">
    <property type="entry name" value="1-deoxy-D-xylulose 5-phosphate reductoisomerase"/>
    <property type="match status" value="1"/>
</dbReference>
<dbReference type="InterPro" id="IPR013512">
    <property type="entry name" value="DXP_reductoisomerase_N"/>
</dbReference>
<feature type="binding site" evidence="9">
    <location>
        <position position="218"/>
    </location>
    <ligand>
        <name>Mn(2+)</name>
        <dbReference type="ChEBI" id="CHEBI:29035"/>
    </ligand>
</feature>
<dbReference type="NCBIfam" id="TIGR00243">
    <property type="entry name" value="Dxr"/>
    <property type="match status" value="1"/>
</dbReference>
<dbReference type="PANTHER" id="PTHR30525">
    <property type="entry name" value="1-DEOXY-D-XYLULOSE 5-PHOSPHATE REDUCTOISOMERASE"/>
    <property type="match status" value="1"/>
</dbReference>
<comment type="cofactor">
    <cofactor evidence="9">
        <name>Mg(2+)</name>
        <dbReference type="ChEBI" id="CHEBI:18420"/>
    </cofactor>
    <cofactor evidence="9">
        <name>Mn(2+)</name>
        <dbReference type="ChEBI" id="CHEBI:29035"/>
    </cofactor>
</comment>
<feature type="binding site" evidence="9">
    <location>
        <position position="122"/>
    </location>
    <ligand>
        <name>1-deoxy-D-xylulose 5-phosphate</name>
        <dbReference type="ChEBI" id="CHEBI:57792"/>
    </ligand>
</feature>
<dbReference type="SUPFAM" id="SSF55347">
    <property type="entry name" value="Glyceraldehyde-3-phosphate dehydrogenase-like, C-terminal domain"/>
    <property type="match status" value="1"/>
</dbReference>